<dbReference type="InterPro" id="IPR009100">
    <property type="entry name" value="AcylCoA_DH/oxidase_NM_dom_sf"/>
</dbReference>
<dbReference type="Proteomes" id="UP001595637">
    <property type="component" value="Unassembled WGS sequence"/>
</dbReference>
<evidence type="ECO:0000259" key="2">
    <source>
        <dbReference type="Pfam" id="PF08028"/>
    </source>
</evidence>
<dbReference type="RefSeq" id="WP_380655803.1">
    <property type="nucleotide sequence ID" value="NZ_JBHRVQ010000001.1"/>
</dbReference>
<name>A0ABV7N8F3_9STAP</name>
<evidence type="ECO:0000313" key="4">
    <source>
        <dbReference type="Proteomes" id="UP001595637"/>
    </source>
</evidence>
<comment type="caution">
    <text evidence="3">The sequence shown here is derived from an EMBL/GenBank/DDBJ whole genome shotgun (WGS) entry which is preliminary data.</text>
</comment>
<dbReference type="EMBL" id="JBHRVQ010000001">
    <property type="protein sequence ID" value="MFC3389163.1"/>
    <property type="molecule type" value="Genomic_DNA"/>
</dbReference>
<gene>
    <name evidence="3" type="ORF">ACFOEO_11300</name>
</gene>
<proteinExistence type="predicted"/>
<organism evidence="3 4">
    <name type="scientific">Salinicoccus sesuvii</name>
    <dbReference type="NCBI Taxonomy" id="868281"/>
    <lineage>
        <taxon>Bacteria</taxon>
        <taxon>Bacillati</taxon>
        <taxon>Bacillota</taxon>
        <taxon>Bacilli</taxon>
        <taxon>Bacillales</taxon>
        <taxon>Staphylococcaceae</taxon>
        <taxon>Salinicoccus</taxon>
    </lineage>
</organism>
<reference evidence="4" key="1">
    <citation type="journal article" date="2019" name="Int. J. Syst. Evol. Microbiol.">
        <title>The Global Catalogue of Microorganisms (GCM) 10K type strain sequencing project: providing services to taxonomists for standard genome sequencing and annotation.</title>
        <authorList>
            <consortium name="The Broad Institute Genomics Platform"/>
            <consortium name="The Broad Institute Genome Sequencing Center for Infectious Disease"/>
            <person name="Wu L."/>
            <person name="Ma J."/>
        </authorList>
    </citation>
    <scope>NUCLEOTIDE SEQUENCE [LARGE SCALE GENOMIC DNA]</scope>
    <source>
        <strain evidence="4">CCM 7756</strain>
    </source>
</reference>
<dbReference type="PANTHER" id="PTHR43884">
    <property type="entry name" value="ACYL-COA DEHYDROGENASE"/>
    <property type="match status" value="1"/>
</dbReference>
<feature type="domain" description="Acyl-CoA dehydrogenase C-terminal" evidence="2">
    <location>
        <begin position="216"/>
        <end position="340"/>
    </location>
</feature>
<dbReference type="InterPro" id="IPR036250">
    <property type="entry name" value="AcylCo_DH-like_C"/>
</dbReference>
<sequence length="351" mass="39622">MTETIRRHAVEMEESGMLHPEVLELIYDQQLFKLFVPDTIGGRMTAFPEAIKCFEDTAYIDGSFGWLVQIGSGAGFFATVMNPHVVETLFNVRDFYIAGSDRPLGVAKKTPDGYLIDGTWPYASGADHASLFTVTCRIESGDTDNGLVRAFALTPDQVQIERDWNAFGLRATGSHTIHVKAAHVKANYRFDVAAPHFHYDNAVYHYPFEPFATANIAATAIGITRHFFDAARAHLEKQKATWIEKSPKRFIYAMQLLDEYETAFLDARKDFYEAVETSWTEHQNGQLIQSDDIAKTSKYVAHHGVHGVQSLFRHLGMDVVMKDHPLNHIYRDLMTVSQHGLLIDMTGDIFE</sequence>
<dbReference type="PANTHER" id="PTHR43884:SF12">
    <property type="entry name" value="ISOVALERYL-COA DEHYDROGENASE, MITOCHONDRIAL-RELATED"/>
    <property type="match status" value="1"/>
</dbReference>
<dbReference type="InterPro" id="IPR013107">
    <property type="entry name" value="Acyl-CoA_DH_C"/>
</dbReference>
<dbReference type="Gene3D" id="1.20.140.10">
    <property type="entry name" value="Butyryl-CoA Dehydrogenase, subunit A, domain 3"/>
    <property type="match status" value="1"/>
</dbReference>
<evidence type="ECO:0000256" key="1">
    <source>
        <dbReference type="ARBA" id="ARBA00023002"/>
    </source>
</evidence>
<keyword evidence="4" id="KW-1185">Reference proteome</keyword>
<dbReference type="InterPro" id="IPR037069">
    <property type="entry name" value="AcylCoA_DH/ox_N_sf"/>
</dbReference>
<evidence type="ECO:0000313" key="3">
    <source>
        <dbReference type="EMBL" id="MFC3389163.1"/>
    </source>
</evidence>
<dbReference type="Gene3D" id="2.40.110.10">
    <property type="entry name" value="Butyryl-CoA Dehydrogenase, subunit A, domain 2"/>
    <property type="match status" value="1"/>
</dbReference>
<protein>
    <submittedName>
        <fullName evidence="3">Acyl-CoA dehydrogenase</fullName>
    </submittedName>
</protein>
<dbReference type="Pfam" id="PF08028">
    <property type="entry name" value="Acyl-CoA_dh_2"/>
    <property type="match status" value="1"/>
</dbReference>
<dbReference type="SUPFAM" id="SSF56645">
    <property type="entry name" value="Acyl-CoA dehydrogenase NM domain-like"/>
    <property type="match status" value="1"/>
</dbReference>
<dbReference type="PIRSF" id="PIRSF016578">
    <property type="entry name" value="HsaA"/>
    <property type="match status" value="1"/>
</dbReference>
<dbReference type="Gene3D" id="1.10.540.10">
    <property type="entry name" value="Acyl-CoA dehydrogenase/oxidase, N-terminal domain"/>
    <property type="match status" value="1"/>
</dbReference>
<dbReference type="SUPFAM" id="SSF47203">
    <property type="entry name" value="Acyl-CoA dehydrogenase C-terminal domain-like"/>
    <property type="match status" value="1"/>
</dbReference>
<accession>A0ABV7N8F3</accession>
<dbReference type="InterPro" id="IPR046373">
    <property type="entry name" value="Acyl-CoA_Oxase/DH_mid-dom_sf"/>
</dbReference>
<keyword evidence="1" id="KW-0560">Oxidoreductase</keyword>